<organism evidence="1 2">
    <name type="scientific">Niastella populi</name>
    <dbReference type="NCBI Taxonomy" id="550983"/>
    <lineage>
        <taxon>Bacteria</taxon>
        <taxon>Pseudomonadati</taxon>
        <taxon>Bacteroidota</taxon>
        <taxon>Chitinophagia</taxon>
        <taxon>Chitinophagales</taxon>
        <taxon>Chitinophagaceae</taxon>
        <taxon>Niastella</taxon>
    </lineage>
</organism>
<dbReference type="Gene3D" id="2.60.120.200">
    <property type="match status" value="1"/>
</dbReference>
<gene>
    <name evidence="1" type="ORF">A4R26_29350</name>
</gene>
<accession>A0A1V9F091</accession>
<dbReference type="Proteomes" id="UP000192276">
    <property type="component" value="Unassembled WGS sequence"/>
</dbReference>
<keyword evidence="2" id="KW-1185">Reference proteome</keyword>
<proteinExistence type="predicted"/>
<sequence>MLYSHNEEKMHINEEQTNIIYSVDFEQKEAFPAFVSTQTATPWGLQIVESPVYEGKKAARFELRDSDPENQNGTRAEISFPGFDNKANSERWYAFAIYFPRKDYDADNSDEVISQWHQGGKATPSLCIRTRNNKLRLRINTRPKGKEVIEMGAIEREKWQYYVIHVKHSATASGLVEIWRNGVLLVNHSGANMYDLSSGVFHTPKWKLGVYKSSWNGDAKTKAHKRVLYFDAISIGNEHASLAEMKR</sequence>
<comment type="caution">
    <text evidence="1">The sequence shown here is derived from an EMBL/GenBank/DDBJ whole genome shotgun (WGS) entry which is preliminary data.</text>
</comment>
<dbReference type="EMBL" id="LWBP01000217">
    <property type="protein sequence ID" value="OQP51686.1"/>
    <property type="molecule type" value="Genomic_DNA"/>
</dbReference>
<dbReference type="AlphaFoldDB" id="A0A1V9F091"/>
<dbReference type="STRING" id="550983.A4R26_29350"/>
<evidence type="ECO:0008006" key="3">
    <source>
        <dbReference type="Google" id="ProtNLM"/>
    </source>
</evidence>
<protein>
    <recommendedName>
        <fullName evidence="3">Polysaccharide lyase</fullName>
    </recommendedName>
</protein>
<reference evidence="2" key="1">
    <citation type="submission" date="2016-04" db="EMBL/GenBank/DDBJ databases">
        <authorList>
            <person name="Chen L."/>
            <person name="Zhuang W."/>
            <person name="Wang G."/>
        </authorList>
    </citation>
    <scope>NUCLEOTIDE SEQUENCE [LARGE SCALE GENOMIC DNA]</scope>
    <source>
        <strain evidence="2">208</strain>
    </source>
</reference>
<name>A0A1V9F091_9BACT</name>
<dbReference type="Pfam" id="PF14099">
    <property type="entry name" value="Polysacc_lyase"/>
    <property type="match status" value="1"/>
</dbReference>
<dbReference type="InterPro" id="IPR025975">
    <property type="entry name" value="Polysacc_lyase"/>
</dbReference>
<evidence type="ECO:0000313" key="2">
    <source>
        <dbReference type="Proteomes" id="UP000192276"/>
    </source>
</evidence>
<evidence type="ECO:0000313" key="1">
    <source>
        <dbReference type="EMBL" id="OQP51686.1"/>
    </source>
</evidence>